<gene>
    <name evidence="3" type="ORF">S01H4_22768</name>
</gene>
<reference evidence="3" key="1">
    <citation type="journal article" date="2014" name="Front. Microbiol.">
        <title>High frequency of phylogenetically diverse reductive dehalogenase-homologous genes in deep subseafloor sedimentary metagenomes.</title>
        <authorList>
            <person name="Kawai M."/>
            <person name="Futagami T."/>
            <person name="Toyoda A."/>
            <person name="Takaki Y."/>
            <person name="Nishi S."/>
            <person name="Hori S."/>
            <person name="Arai W."/>
            <person name="Tsubouchi T."/>
            <person name="Morono Y."/>
            <person name="Uchiyama I."/>
            <person name="Ito T."/>
            <person name="Fujiyama A."/>
            <person name="Inagaki F."/>
            <person name="Takami H."/>
        </authorList>
    </citation>
    <scope>NUCLEOTIDE SEQUENCE</scope>
    <source>
        <strain evidence="3">Expedition CK06-06</strain>
    </source>
</reference>
<accession>X1B2B3</accession>
<organism evidence="3">
    <name type="scientific">marine sediment metagenome</name>
    <dbReference type="NCBI Taxonomy" id="412755"/>
    <lineage>
        <taxon>unclassified sequences</taxon>
        <taxon>metagenomes</taxon>
        <taxon>ecological metagenomes</taxon>
    </lineage>
</organism>
<sequence length="146" mass="16110">MESEALRLIAKSATGSLRDAENLLEQLTTYYGSEVGLQQVQGMLGITGDQRVKEVAKHMVDNDISAGIKTINGVDNDGLDLRQFNRELVEYLRGLLLIKTGSEQISFPNSLAFVTTKALVWSRRHCGLSLRAPPAVCGMRKICWNS</sequence>
<feature type="domain" description="DNA polymerase III subunit gamma/tau helical lid" evidence="2">
    <location>
        <begin position="1"/>
        <end position="26"/>
    </location>
</feature>
<evidence type="ECO:0000259" key="1">
    <source>
        <dbReference type="Pfam" id="PF12169"/>
    </source>
</evidence>
<comment type="caution">
    <text evidence="3">The sequence shown here is derived from an EMBL/GenBank/DDBJ whole genome shotgun (WGS) entry which is preliminary data.</text>
</comment>
<dbReference type="AlphaFoldDB" id="X1B2B3"/>
<dbReference type="InterPro" id="IPR022754">
    <property type="entry name" value="DNA_pol_III_gamma-3"/>
</dbReference>
<proteinExistence type="predicted"/>
<evidence type="ECO:0000313" key="3">
    <source>
        <dbReference type="EMBL" id="GAG89080.1"/>
    </source>
</evidence>
<dbReference type="Pfam" id="PF22608">
    <property type="entry name" value="DNAX_ATPase_lid"/>
    <property type="match status" value="1"/>
</dbReference>
<feature type="domain" description="DNA polymerase III gamma subunit" evidence="1">
    <location>
        <begin position="36"/>
        <end position="103"/>
    </location>
</feature>
<dbReference type="InterPro" id="IPR045085">
    <property type="entry name" value="HLD_clamp_pol_III_gamma_tau"/>
</dbReference>
<protein>
    <submittedName>
        <fullName evidence="3">Uncharacterized protein</fullName>
    </submittedName>
</protein>
<dbReference type="EMBL" id="BART01010485">
    <property type="protein sequence ID" value="GAG89080.1"/>
    <property type="molecule type" value="Genomic_DNA"/>
</dbReference>
<name>X1B2B3_9ZZZZ</name>
<dbReference type="Gene3D" id="1.10.8.60">
    <property type="match status" value="1"/>
</dbReference>
<dbReference type="Pfam" id="PF12169">
    <property type="entry name" value="DNA_pol3_gamma3"/>
    <property type="match status" value="1"/>
</dbReference>
<dbReference type="Gene3D" id="1.20.272.10">
    <property type="match status" value="1"/>
</dbReference>
<evidence type="ECO:0000259" key="2">
    <source>
        <dbReference type="Pfam" id="PF22608"/>
    </source>
</evidence>
<dbReference type="GO" id="GO:0003887">
    <property type="term" value="F:DNA-directed DNA polymerase activity"/>
    <property type="evidence" value="ECO:0007669"/>
    <property type="project" value="InterPro"/>
</dbReference>